<dbReference type="EMBL" id="JANPWB010000005">
    <property type="protein sequence ID" value="KAJ1186207.1"/>
    <property type="molecule type" value="Genomic_DNA"/>
</dbReference>
<evidence type="ECO:0000256" key="1">
    <source>
        <dbReference type="SAM" id="MobiDB-lite"/>
    </source>
</evidence>
<feature type="compositionally biased region" description="Basic and acidic residues" evidence="1">
    <location>
        <begin position="1"/>
        <end position="41"/>
    </location>
</feature>
<evidence type="ECO:0000313" key="3">
    <source>
        <dbReference type="Proteomes" id="UP001066276"/>
    </source>
</evidence>
<feature type="compositionally biased region" description="Polar residues" evidence="1">
    <location>
        <begin position="199"/>
        <end position="212"/>
    </location>
</feature>
<organism evidence="2 3">
    <name type="scientific">Pleurodeles waltl</name>
    <name type="common">Iberian ribbed newt</name>
    <dbReference type="NCBI Taxonomy" id="8319"/>
    <lineage>
        <taxon>Eukaryota</taxon>
        <taxon>Metazoa</taxon>
        <taxon>Chordata</taxon>
        <taxon>Craniata</taxon>
        <taxon>Vertebrata</taxon>
        <taxon>Euteleostomi</taxon>
        <taxon>Amphibia</taxon>
        <taxon>Batrachia</taxon>
        <taxon>Caudata</taxon>
        <taxon>Salamandroidea</taxon>
        <taxon>Salamandridae</taxon>
        <taxon>Pleurodelinae</taxon>
        <taxon>Pleurodeles</taxon>
    </lineage>
</organism>
<feature type="region of interest" description="Disordered" evidence="1">
    <location>
        <begin position="195"/>
        <end position="219"/>
    </location>
</feature>
<name>A0AAV7UB55_PLEWA</name>
<dbReference type="AlphaFoldDB" id="A0AAV7UB55"/>
<protein>
    <submittedName>
        <fullName evidence="2">Uncharacterized protein</fullName>
    </submittedName>
</protein>
<evidence type="ECO:0000313" key="2">
    <source>
        <dbReference type="EMBL" id="KAJ1186207.1"/>
    </source>
</evidence>
<keyword evidence="3" id="KW-1185">Reference proteome</keyword>
<sequence length="260" mass="28311">MLKGVGHEFPREDRPRGGEEQEYKLQEGSRKGFHEEQEGHLGDGAGAEFKGRDLSHILEWSDKSAQDAGDETELEAEEDGITLKVRPPTRTYGGFKKAGSHLGDFSPDDSDSDGMGGPKGKEDDHRRQGLEAEVLNDDDLGLLQGEPSGGEDGDSGELLTGSEPWEEEEKAAPSVASWIGSHRSSDTVRARAWVRRSHTGSGSAAASVTEQRLTGRRTGADAQLESTRFFLSAKIAAGSERLLNSNNLFPHRPALFFYYP</sequence>
<gene>
    <name evidence="2" type="ORF">NDU88_002990</name>
</gene>
<feature type="region of interest" description="Disordered" evidence="1">
    <location>
        <begin position="1"/>
        <end position="181"/>
    </location>
</feature>
<accession>A0AAV7UB55</accession>
<feature type="compositionally biased region" description="Basic and acidic residues" evidence="1">
    <location>
        <begin position="49"/>
        <end position="65"/>
    </location>
</feature>
<dbReference type="Proteomes" id="UP001066276">
    <property type="component" value="Chromosome 3_1"/>
</dbReference>
<reference evidence="2" key="1">
    <citation type="journal article" date="2022" name="bioRxiv">
        <title>Sequencing and chromosome-scale assembly of the giantPleurodeles waltlgenome.</title>
        <authorList>
            <person name="Brown T."/>
            <person name="Elewa A."/>
            <person name="Iarovenko S."/>
            <person name="Subramanian E."/>
            <person name="Araus A.J."/>
            <person name="Petzold A."/>
            <person name="Susuki M."/>
            <person name="Suzuki K.-i.T."/>
            <person name="Hayashi T."/>
            <person name="Toyoda A."/>
            <person name="Oliveira C."/>
            <person name="Osipova E."/>
            <person name="Leigh N.D."/>
            <person name="Simon A."/>
            <person name="Yun M.H."/>
        </authorList>
    </citation>
    <scope>NUCLEOTIDE SEQUENCE</scope>
    <source>
        <strain evidence="2">20211129_DDA</strain>
        <tissue evidence="2">Liver</tissue>
    </source>
</reference>
<comment type="caution">
    <text evidence="2">The sequence shown here is derived from an EMBL/GenBank/DDBJ whole genome shotgun (WGS) entry which is preliminary data.</text>
</comment>
<feature type="compositionally biased region" description="Basic and acidic residues" evidence="1">
    <location>
        <begin position="119"/>
        <end position="130"/>
    </location>
</feature>
<proteinExistence type="predicted"/>
<feature type="compositionally biased region" description="Acidic residues" evidence="1">
    <location>
        <begin position="68"/>
        <end position="80"/>
    </location>
</feature>